<dbReference type="EMBL" id="JBFOLK010000012">
    <property type="protein sequence ID" value="KAL2471129.1"/>
    <property type="molecule type" value="Genomic_DNA"/>
</dbReference>
<evidence type="ECO:0000313" key="4">
    <source>
        <dbReference type="EMBL" id="KAL2471129.1"/>
    </source>
</evidence>
<accession>A0ABD1Q7K2</accession>
<comment type="function">
    <text evidence="1">Putative transcription activator involved in regulating light control of development.</text>
</comment>
<sequence>MPTQAPQTMITDQDAAIAKAISMVMPFTFHRYCFWHILNKFFEKINVMVYNDEYHMLVDDGGNIGSTRTKTTTREDSLTIQDPSAIRAKGCGKRLKSSKEKSMSKQNRQCRICGQHGHDKRTTPNRNEMSNTDMDQHGNDPDATTQYDGRDDKTFTSQASSHYDTVNWFL</sequence>
<reference evidence="5" key="1">
    <citation type="submission" date="2024-07" db="EMBL/GenBank/DDBJ databases">
        <title>Two chromosome-level genome assemblies of Korean endemic species Abeliophyllum distichum and Forsythia ovata (Oleaceae).</title>
        <authorList>
            <person name="Jang H."/>
        </authorList>
    </citation>
    <scope>NUCLEOTIDE SEQUENCE [LARGE SCALE GENOMIC DNA]</scope>
</reference>
<dbReference type="GO" id="GO:0005634">
    <property type="term" value="C:nucleus"/>
    <property type="evidence" value="ECO:0007669"/>
    <property type="project" value="UniProtKB-SubCell"/>
</dbReference>
<gene>
    <name evidence="4" type="ORF">Adt_39265</name>
</gene>
<dbReference type="PANTHER" id="PTHR31669:SF302">
    <property type="entry name" value="PROTEIN FAR1-RELATED SEQUENCE"/>
    <property type="match status" value="1"/>
</dbReference>
<keyword evidence="1" id="KW-0479">Metal-binding</keyword>
<dbReference type="PANTHER" id="PTHR31669">
    <property type="entry name" value="PROTEIN FAR1-RELATED SEQUENCE 10-RELATED"/>
    <property type="match status" value="1"/>
</dbReference>
<evidence type="ECO:0000256" key="1">
    <source>
        <dbReference type="RuleBase" id="RU367018"/>
    </source>
</evidence>
<feature type="domain" description="MULE transposase" evidence="3">
    <location>
        <begin position="3"/>
        <end position="39"/>
    </location>
</feature>
<name>A0ABD1Q7K2_9LAMI</name>
<dbReference type="InterPro" id="IPR031052">
    <property type="entry name" value="FHY3/FAR1"/>
</dbReference>
<evidence type="ECO:0000259" key="3">
    <source>
        <dbReference type="Pfam" id="PF10551"/>
    </source>
</evidence>
<comment type="caution">
    <text evidence="4">The sequence shown here is derived from an EMBL/GenBank/DDBJ whole genome shotgun (WGS) entry which is preliminary data.</text>
</comment>
<keyword evidence="1" id="KW-0862">Zinc</keyword>
<dbReference type="Pfam" id="PF10551">
    <property type="entry name" value="MULE"/>
    <property type="match status" value="1"/>
</dbReference>
<comment type="subcellular location">
    <subcellularLocation>
        <location evidence="1">Nucleus</location>
    </subcellularLocation>
</comment>
<protein>
    <recommendedName>
        <fullName evidence="1">Protein FAR1-RELATED SEQUENCE</fullName>
    </recommendedName>
</protein>
<keyword evidence="5" id="KW-1185">Reference proteome</keyword>
<comment type="similarity">
    <text evidence="1">Belongs to the FHY3/FAR1 family.</text>
</comment>
<feature type="region of interest" description="Disordered" evidence="2">
    <location>
        <begin position="93"/>
        <end position="156"/>
    </location>
</feature>
<evidence type="ECO:0000313" key="5">
    <source>
        <dbReference type="Proteomes" id="UP001604336"/>
    </source>
</evidence>
<keyword evidence="1" id="KW-0863">Zinc-finger</keyword>
<dbReference type="AlphaFoldDB" id="A0ABD1Q7K2"/>
<feature type="compositionally biased region" description="Polar residues" evidence="2">
    <location>
        <begin position="124"/>
        <end position="133"/>
    </location>
</feature>
<dbReference type="GO" id="GO:0006355">
    <property type="term" value="P:regulation of DNA-templated transcription"/>
    <property type="evidence" value="ECO:0007669"/>
    <property type="project" value="UniProtKB-UniRule"/>
</dbReference>
<keyword evidence="1" id="KW-0539">Nucleus</keyword>
<proteinExistence type="inferred from homology"/>
<evidence type="ECO:0000256" key="2">
    <source>
        <dbReference type="SAM" id="MobiDB-lite"/>
    </source>
</evidence>
<organism evidence="4 5">
    <name type="scientific">Abeliophyllum distichum</name>
    <dbReference type="NCBI Taxonomy" id="126358"/>
    <lineage>
        <taxon>Eukaryota</taxon>
        <taxon>Viridiplantae</taxon>
        <taxon>Streptophyta</taxon>
        <taxon>Embryophyta</taxon>
        <taxon>Tracheophyta</taxon>
        <taxon>Spermatophyta</taxon>
        <taxon>Magnoliopsida</taxon>
        <taxon>eudicotyledons</taxon>
        <taxon>Gunneridae</taxon>
        <taxon>Pentapetalae</taxon>
        <taxon>asterids</taxon>
        <taxon>lamiids</taxon>
        <taxon>Lamiales</taxon>
        <taxon>Oleaceae</taxon>
        <taxon>Forsythieae</taxon>
        <taxon>Abeliophyllum</taxon>
    </lineage>
</organism>
<dbReference type="InterPro" id="IPR018289">
    <property type="entry name" value="MULE_transposase_dom"/>
</dbReference>
<dbReference type="GO" id="GO:0008270">
    <property type="term" value="F:zinc ion binding"/>
    <property type="evidence" value="ECO:0007669"/>
    <property type="project" value="UniProtKB-UniRule"/>
</dbReference>
<dbReference type="Proteomes" id="UP001604336">
    <property type="component" value="Unassembled WGS sequence"/>
</dbReference>